<dbReference type="RefSeq" id="WP_009948793.1">
    <property type="nucleotide sequence ID" value="NZ_BAAAGS010000034.1"/>
</dbReference>
<feature type="transmembrane region" description="Helical" evidence="1">
    <location>
        <begin position="221"/>
        <end position="244"/>
    </location>
</feature>
<protein>
    <recommendedName>
        <fullName evidence="4">PH (Pleckstrin Homology) domain-containing protein</fullName>
    </recommendedName>
</protein>
<reference evidence="3" key="1">
    <citation type="journal article" date="2019" name="Int. J. Syst. Evol. Microbiol.">
        <title>The Global Catalogue of Microorganisms (GCM) 10K type strain sequencing project: providing services to taxonomists for standard genome sequencing and annotation.</title>
        <authorList>
            <consortium name="The Broad Institute Genomics Platform"/>
            <consortium name="The Broad Institute Genome Sequencing Center for Infectious Disease"/>
            <person name="Wu L."/>
            <person name="Ma J."/>
        </authorList>
    </citation>
    <scope>NUCLEOTIDE SEQUENCE [LARGE SCALE GENOMIC DNA]</scope>
    <source>
        <strain evidence="3">JCM 10303</strain>
    </source>
</reference>
<proteinExistence type="predicted"/>
<accession>A0ABP3NE05</accession>
<dbReference type="Proteomes" id="UP001500729">
    <property type="component" value="Unassembled WGS sequence"/>
</dbReference>
<sequence>MEPVATDARLGRLLSTHPVDNRRRWWTGAVALAACLTGVGMLVFFVWAAVPGRGGFMGLALVFIAVGLPVAVVRLSRAVRGGRRETVELYERGLARLALTGRRSWTWQEVSSLDPSPRARPTATVPCTARFTDGSKVVIDDHTAEGARVVEALTSHCPNAPGHLPRRDGETAVLWGLPLLAIASGTGLVLMIRYIVVYDGVTVDGGPGRPDIPVISDSTGALLAVGILVCIVVTLMSLLLFFFLRDR</sequence>
<feature type="transmembrane region" description="Helical" evidence="1">
    <location>
        <begin position="172"/>
        <end position="196"/>
    </location>
</feature>
<keyword evidence="1" id="KW-0472">Membrane</keyword>
<organism evidence="2 3">
    <name type="scientific">Saccharopolyspora erythraea</name>
    <name type="common">Streptomyces erythraeus</name>
    <dbReference type="NCBI Taxonomy" id="1836"/>
    <lineage>
        <taxon>Bacteria</taxon>
        <taxon>Bacillati</taxon>
        <taxon>Actinomycetota</taxon>
        <taxon>Actinomycetes</taxon>
        <taxon>Pseudonocardiales</taxon>
        <taxon>Pseudonocardiaceae</taxon>
        <taxon>Saccharopolyspora</taxon>
    </lineage>
</organism>
<gene>
    <name evidence="2" type="ORF">GCM10009533_46390</name>
</gene>
<dbReference type="EMBL" id="BAAAGS010000034">
    <property type="protein sequence ID" value="GAA0542076.1"/>
    <property type="molecule type" value="Genomic_DNA"/>
</dbReference>
<name>A0ABP3NE05_SACER</name>
<feature type="transmembrane region" description="Helical" evidence="1">
    <location>
        <begin position="25"/>
        <end position="50"/>
    </location>
</feature>
<evidence type="ECO:0000256" key="1">
    <source>
        <dbReference type="SAM" id="Phobius"/>
    </source>
</evidence>
<evidence type="ECO:0008006" key="4">
    <source>
        <dbReference type="Google" id="ProtNLM"/>
    </source>
</evidence>
<keyword evidence="1" id="KW-0812">Transmembrane</keyword>
<feature type="transmembrane region" description="Helical" evidence="1">
    <location>
        <begin position="56"/>
        <end position="75"/>
    </location>
</feature>
<keyword evidence="1" id="KW-1133">Transmembrane helix</keyword>
<comment type="caution">
    <text evidence="2">The sequence shown here is derived from an EMBL/GenBank/DDBJ whole genome shotgun (WGS) entry which is preliminary data.</text>
</comment>
<keyword evidence="3" id="KW-1185">Reference proteome</keyword>
<evidence type="ECO:0000313" key="3">
    <source>
        <dbReference type="Proteomes" id="UP001500729"/>
    </source>
</evidence>
<evidence type="ECO:0000313" key="2">
    <source>
        <dbReference type="EMBL" id="GAA0542076.1"/>
    </source>
</evidence>